<evidence type="ECO:0000259" key="14">
    <source>
        <dbReference type="Pfam" id="PF04560"/>
    </source>
</evidence>
<dbReference type="NCBIfam" id="NF007175">
    <property type="entry name" value="PRK09606.1"/>
    <property type="match status" value="1"/>
</dbReference>
<dbReference type="InterPro" id="IPR007120">
    <property type="entry name" value="DNA-dir_RNAP_su2_dom"/>
</dbReference>
<evidence type="ECO:0000259" key="13">
    <source>
        <dbReference type="Pfam" id="PF00562"/>
    </source>
</evidence>
<feature type="domain" description="RNA polymerase Rpb2" evidence="15">
    <location>
        <begin position="176"/>
        <end position="353"/>
    </location>
</feature>
<comment type="similarity">
    <text evidence="2 11">Belongs to the RNA polymerase beta chain family.</text>
</comment>
<evidence type="ECO:0000313" key="21">
    <source>
        <dbReference type="Proteomes" id="UP000593567"/>
    </source>
</evidence>
<keyword evidence="9" id="KW-0539">Nucleus</keyword>
<evidence type="ECO:0000259" key="15">
    <source>
        <dbReference type="Pfam" id="PF04561"/>
    </source>
</evidence>
<evidence type="ECO:0000256" key="1">
    <source>
        <dbReference type="ARBA" id="ARBA00004123"/>
    </source>
</evidence>
<dbReference type="EMBL" id="VXIV02000331">
    <property type="protein sequence ID" value="KAF6038903.1"/>
    <property type="molecule type" value="Genomic_DNA"/>
</dbReference>
<keyword evidence="7" id="KW-0862">Zinc</keyword>
<evidence type="ECO:0000256" key="12">
    <source>
        <dbReference type="RuleBase" id="RU363031"/>
    </source>
</evidence>
<dbReference type="Pfam" id="PF04565">
    <property type="entry name" value="RNA_pol_Rpb2_3"/>
    <property type="match status" value="1"/>
</dbReference>
<dbReference type="GO" id="GO:0000428">
    <property type="term" value="C:DNA-directed RNA polymerase complex"/>
    <property type="evidence" value="ECO:0007669"/>
    <property type="project" value="UniProtKB-KW"/>
</dbReference>
<evidence type="ECO:0000256" key="6">
    <source>
        <dbReference type="ARBA" id="ARBA00022723"/>
    </source>
</evidence>
<feature type="domain" description="RNA polymerase Rpb2" evidence="17">
    <location>
        <begin position="431"/>
        <end position="495"/>
    </location>
</feature>
<dbReference type="Pfam" id="PF04560">
    <property type="entry name" value="RNA_pol_Rpb2_7"/>
    <property type="match status" value="1"/>
</dbReference>
<keyword evidence="21" id="KW-1185">Reference proteome</keyword>
<dbReference type="FunFam" id="3.90.1100.10:FF:000006">
    <property type="entry name" value="DNA-directed RNA polymerase subunit beta"/>
    <property type="match status" value="1"/>
</dbReference>
<feature type="domain" description="DNA-directed RNA polymerase subunit 2 hybrid-binding" evidence="13">
    <location>
        <begin position="661"/>
        <end position="1031"/>
    </location>
</feature>
<dbReference type="Gene3D" id="2.40.270.10">
    <property type="entry name" value="DNA-directed RNA polymerase, subunit 2, domain 6"/>
    <property type="match status" value="1"/>
</dbReference>
<gene>
    <name evidence="20" type="ORF">EB796_002786</name>
</gene>
<evidence type="ECO:0000259" key="18">
    <source>
        <dbReference type="Pfam" id="PF04566"/>
    </source>
</evidence>
<dbReference type="InterPro" id="IPR007647">
    <property type="entry name" value="RNA_pol_Rpb2_5"/>
</dbReference>
<comment type="caution">
    <text evidence="20">The sequence shown here is derived from an EMBL/GenBank/DDBJ whole genome shotgun (WGS) entry which is preliminary data.</text>
</comment>
<evidence type="ECO:0000256" key="10">
    <source>
        <dbReference type="ARBA" id="ARBA00048552"/>
    </source>
</evidence>
<dbReference type="SUPFAM" id="SSF64484">
    <property type="entry name" value="beta and beta-prime subunits of DNA dependent RNA-polymerase"/>
    <property type="match status" value="1"/>
</dbReference>
<dbReference type="InterPro" id="IPR007121">
    <property type="entry name" value="RNA_pol_bsu_CS"/>
</dbReference>
<dbReference type="Pfam" id="PF00562">
    <property type="entry name" value="RNA_pol_Rpb2_6"/>
    <property type="match status" value="1"/>
</dbReference>
<protein>
    <recommendedName>
        <fullName evidence="12">DNA-directed RNA polymerase subunit beta</fullName>
        <ecNumber evidence="12">2.7.7.6</ecNumber>
    </recommendedName>
</protein>
<evidence type="ECO:0000259" key="16">
    <source>
        <dbReference type="Pfam" id="PF04563"/>
    </source>
</evidence>
<dbReference type="OrthoDB" id="10248617at2759"/>
<evidence type="ECO:0000256" key="3">
    <source>
        <dbReference type="ARBA" id="ARBA00022478"/>
    </source>
</evidence>
<evidence type="ECO:0000256" key="4">
    <source>
        <dbReference type="ARBA" id="ARBA00022679"/>
    </source>
</evidence>
<dbReference type="AlphaFoldDB" id="A0A7J7KKS2"/>
<keyword evidence="8 12" id="KW-0804">Transcription</keyword>
<reference evidence="20" key="1">
    <citation type="submission" date="2020-06" db="EMBL/GenBank/DDBJ databases">
        <title>Draft genome of Bugula neritina, a colonial animal packing powerful symbionts and potential medicines.</title>
        <authorList>
            <person name="Rayko M."/>
        </authorList>
    </citation>
    <scope>NUCLEOTIDE SEQUENCE [LARGE SCALE GENOMIC DNA]</scope>
    <source>
        <strain evidence="20">Kwan_BN1</strain>
    </source>
</reference>
<feature type="domain" description="RNA polymerase beta subunit protrusion" evidence="16">
    <location>
        <begin position="27"/>
        <end position="386"/>
    </location>
</feature>
<dbReference type="Pfam" id="PF04567">
    <property type="entry name" value="RNA_pol_Rpb2_5"/>
    <property type="match status" value="1"/>
</dbReference>
<organism evidence="20 21">
    <name type="scientific">Bugula neritina</name>
    <name type="common">Brown bryozoan</name>
    <name type="synonym">Sertularia neritina</name>
    <dbReference type="NCBI Taxonomy" id="10212"/>
    <lineage>
        <taxon>Eukaryota</taxon>
        <taxon>Metazoa</taxon>
        <taxon>Spiralia</taxon>
        <taxon>Lophotrochozoa</taxon>
        <taxon>Bryozoa</taxon>
        <taxon>Gymnolaemata</taxon>
        <taxon>Cheilostomatida</taxon>
        <taxon>Flustrina</taxon>
        <taxon>Buguloidea</taxon>
        <taxon>Bugulidae</taxon>
        <taxon>Bugula</taxon>
    </lineage>
</organism>
<keyword evidence="4 12" id="KW-0808">Transferase</keyword>
<proteinExistence type="inferred from homology"/>
<dbReference type="InterPro" id="IPR015712">
    <property type="entry name" value="DNA-dir_RNA_pol_su2"/>
</dbReference>
<dbReference type="EC" id="2.7.7.6" evidence="12"/>
<evidence type="ECO:0000256" key="8">
    <source>
        <dbReference type="ARBA" id="ARBA00023163"/>
    </source>
</evidence>
<dbReference type="Pfam" id="PF04563">
    <property type="entry name" value="RNA_pol_Rpb2_1"/>
    <property type="match status" value="1"/>
</dbReference>
<feature type="domain" description="RNA polymerase Rpb2" evidence="14">
    <location>
        <begin position="1033"/>
        <end position="1118"/>
    </location>
</feature>
<keyword evidence="3 12" id="KW-0240">DNA-directed RNA polymerase</keyword>
<dbReference type="PANTHER" id="PTHR20856">
    <property type="entry name" value="DNA-DIRECTED RNA POLYMERASE I SUBUNIT 2"/>
    <property type="match status" value="1"/>
</dbReference>
<dbReference type="Pfam" id="PF04566">
    <property type="entry name" value="RNA_pol_Rpb2_4"/>
    <property type="match status" value="1"/>
</dbReference>
<dbReference type="CDD" id="cd00653">
    <property type="entry name" value="RNA_pol_B_RPB2"/>
    <property type="match status" value="1"/>
</dbReference>
<dbReference type="FunFam" id="2.40.270.10:FF:000011">
    <property type="entry name" value="DNA-directed RNA polymerase subunit beta"/>
    <property type="match status" value="1"/>
</dbReference>
<feature type="domain" description="RNA polymerase Rpb2" evidence="18">
    <location>
        <begin position="532"/>
        <end position="593"/>
    </location>
</feature>
<dbReference type="FunFam" id="2.40.50.150:FF:000003">
    <property type="entry name" value="DNA-directed RNA polymerase subunit beta"/>
    <property type="match status" value="1"/>
</dbReference>
<dbReference type="FunFam" id="2.40.270.10:FF:000006">
    <property type="entry name" value="DNA-directed RNA polymerase subunit beta"/>
    <property type="match status" value="1"/>
</dbReference>
<dbReference type="GO" id="GO:0032549">
    <property type="term" value="F:ribonucleoside binding"/>
    <property type="evidence" value="ECO:0007669"/>
    <property type="project" value="InterPro"/>
</dbReference>
<dbReference type="InterPro" id="IPR007642">
    <property type="entry name" value="RNA_pol_Rpb2_2"/>
</dbReference>
<dbReference type="GO" id="GO:0003899">
    <property type="term" value="F:DNA-directed RNA polymerase activity"/>
    <property type="evidence" value="ECO:0007669"/>
    <property type="project" value="UniProtKB-EC"/>
</dbReference>
<evidence type="ECO:0000256" key="9">
    <source>
        <dbReference type="ARBA" id="ARBA00023242"/>
    </source>
</evidence>
<dbReference type="GO" id="GO:0005634">
    <property type="term" value="C:nucleus"/>
    <property type="evidence" value="ECO:0007669"/>
    <property type="project" value="UniProtKB-SubCell"/>
</dbReference>
<evidence type="ECO:0000256" key="7">
    <source>
        <dbReference type="ARBA" id="ARBA00022833"/>
    </source>
</evidence>
<evidence type="ECO:0000256" key="2">
    <source>
        <dbReference type="ARBA" id="ARBA00006835"/>
    </source>
</evidence>
<keyword evidence="5 12" id="KW-0548">Nucleotidyltransferase</keyword>
<dbReference type="GO" id="GO:0046872">
    <property type="term" value="F:metal ion binding"/>
    <property type="evidence" value="ECO:0007669"/>
    <property type="project" value="UniProtKB-KW"/>
</dbReference>
<dbReference type="InterPro" id="IPR037033">
    <property type="entry name" value="DNA-dir_RNAP_su2_hyb_sf"/>
</dbReference>
<dbReference type="GO" id="GO:0003677">
    <property type="term" value="F:DNA binding"/>
    <property type="evidence" value="ECO:0007669"/>
    <property type="project" value="InterPro"/>
</dbReference>
<dbReference type="InterPro" id="IPR007645">
    <property type="entry name" value="RNA_pol_Rpb2_3"/>
</dbReference>
<dbReference type="GO" id="GO:0006383">
    <property type="term" value="P:transcription by RNA polymerase III"/>
    <property type="evidence" value="ECO:0007669"/>
    <property type="project" value="UniProtKB-ARBA"/>
</dbReference>
<dbReference type="Proteomes" id="UP000593567">
    <property type="component" value="Unassembled WGS sequence"/>
</dbReference>
<dbReference type="InterPro" id="IPR007646">
    <property type="entry name" value="RNA_pol_Rpb2_4"/>
</dbReference>
<dbReference type="InterPro" id="IPR007641">
    <property type="entry name" value="RNA_pol_Rpb2_7"/>
</dbReference>
<dbReference type="Pfam" id="PF04561">
    <property type="entry name" value="RNA_pol_Rpb2_2"/>
    <property type="match status" value="1"/>
</dbReference>
<comment type="function">
    <text evidence="12">DNA-dependent RNA polymerase catalyzes the transcription of DNA into RNA using the four ribonucleoside triphosphates as substrates.</text>
</comment>
<accession>A0A7J7KKS2</accession>
<evidence type="ECO:0000256" key="11">
    <source>
        <dbReference type="RuleBase" id="RU000434"/>
    </source>
</evidence>
<dbReference type="Gene3D" id="3.90.1800.10">
    <property type="entry name" value="RNA polymerase alpha subunit dimerisation domain"/>
    <property type="match status" value="1"/>
</dbReference>
<dbReference type="FunFam" id="3.90.1800.10:FF:000003">
    <property type="entry name" value="DNA-directed RNA polymerase subunit beta"/>
    <property type="match status" value="1"/>
</dbReference>
<dbReference type="InterPro" id="IPR007644">
    <property type="entry name" value="RNA_pol_bsu_protrusion"/>
</dbReference>
<dbReference type="FunFam" id="3.90.1100.10:FF:000021">
    <property type="entry name" value="DNA-directed RNA polymerase subunit beta"/>
    <property type="match status" value="1"/>
</dbReference>
<dbReference type="Gene3D" id="2.40.50.150">
    <property type="match status" value="1"/>
</dbReference>
<evidence type="ECO:0000259" key="17">
    <source>
        <dbReference type="Pfam" id="PF04565"/>
    </source>
</evidence>
<comment type="subcellular location">
    <subcellularLocation>
        <location evidence="1">Nucleus</location>
    </subcellularLocation>
</comment>
<evidence type="ECO:0000256" key="5">
    <source>
        <dbReference type="ARBA" id="ARBA00022695"/>
    </source>
</evidence>
<keyword evidence="6" id="KW-0479">Metal-binding</keyword>
<name>A0A7J7KKS2_BUGNE</name>
<comment type="catalytic activity">
    <reaction evidence="10 12">
        <text>RNA(n) + a ribonucleoside 5'-triphosphate = RNA(n+1) + diphosphate</text>
        <dbReference type="Rhea" id="RHEA:21248"/>
        <dbReference type="Rhea" id="RHEA-COMP:14527"/>
        <dbReference type="Rhea" id="RHEA-COMP:17342"/>
        <dbReference type="ChEBI" id="CHEBI:33019"/>
        <dbReference type="ChEBI" id="CHEBI:61557"/>
        <dbReference type="ChEBI" id="CHEBI:140395"/>
        <dbReference type="EC" id="2.7.7.6"/>
    </reaction>
</comment>
<dbReference type="InterPro" id="IPR014724">
    <property type="entry name" value="RNA_pol_RPB2_OB-fold"/>
</dbReference>
<feature type="domain" description="RNA polymerase Rpb2" evidence="19">
    <location>
        <begin position="614"/>
        <end position="646"/>
    </location>
</feature>
<dbReference type="Gene3D" id="3.90.1100.10">
    <property type="match status" value="2"/>
</dbReference>
<evidence type="ECO:0000259" key="19">
    <source>
        <dbReference type="Pfam" id="PF04567"/>
    </source>
</evidence>
<dbReference type="PROSITE" id="PS01166">
    <property type="entry name" value="RNA_POL_BETA"/>
    <property type="match status" value="1"/>
</dbReference>
<sequence length="1123" mass="126632">MDSNLSAPIKDIKEKWKLLPAFLMVKGLVKQHTDSFNYFVNVGIKNIVRANSTITCETDRKFYLKYLDIRVGKPELEEGFGINRTDITPHECRLRDVTYAAPITVDIEYTEGQQRVVNNNLVIGRMPIMLKSSKCVLFNKTPSQMAKLNECPLDPGGYFIVRGTEKVILIQEQLSKNRIIVDVDRKGIVGCSVQSSTHEKKVKTNLVMKKTRFYLKQNSFNEDIPVVVIFKAMGVQCEQEILQMIGGEEMIATAMIPCFEECHQLQIFTKDQALKFIGQKVKRSMRSEKTKKSRMEEAREVLQSTILAHVPVENWNFQLKACYVALMLRRVILARNDAADIDDRDYVGNKRLELAGQLLSLLFEDLFKKFNAELVEMIEKKNKAPKSRAGPFDIKNKFKSTSQFTNGLVTAISSGNWIIKRFKMDRAGVTQVLSRLSYISCLGMMTRISSQFEKTRKVSGPRSLQPSQWGMLCPSDTPEGEACGLVKNLALMTHITTDLDEGPIIRLCYNLGVEEIFLMGSEQLTSSLNYLVFLNGNILGIIRGFRRLLQTFKKLRRAGLINEFISISPNHAHRCIYISSDAGRVCRPYIIVENGEPKVNSEHIENLSAGLRTFDDFLYDGMVEYLDCNEENDALIAVYEKDINMNTTHLEIEPFTLLGVCAGLIPYPHHNQSPRNTYQCAMGKQAMGSIAYNQRNRIDTLMYNLVYAQAPMVKSKTIELINFEKLPAGQNATVAVMSYSGYDIEDALVLNKASLDRGFGRCLVYRNQKCILKSYNNGTFDKVMGPMLDADTREPLWRHQALDADGIATPGEKVENKQLLVNKAMPTVTNTLQTRNESCDYREVPITYKAPLPSYIEKVMLSGNPEESCIIKLLLRQTRRPEIGDKFSSRHGQKGVCGLIVPQEDMPFSERGICPDIIMNPHGYPSRMTVGKLMECIGGKAGVMDGKFRYGTAFGGSKVADASETLVKHGFNYLGKDYLTSGVTGEALNAYIFMGPIYYQKLKHMVVDKMHARSKGPRAVLTRQPTEGRSRDGGLRLGEMERDCLIGYGASMLLLERLMISSDSFQVDVCNGCGLLGYSSWCNYCKSSSQIASIKMPYACKLLFQELQSMNIIPRLTLKRYNQ</sequence>
<evidence type="ECO:0000313" key="20">
    <source>
        <dbReference type="EMBL" id="KAF6038903.1"/>
    </source>
</evidence>